<gene>
    <name evidence="2" type="ORF">CQR46_1119</name>
</gene>
<evidence type="ECO:0000313" key="3">
    <source>
        <dbReference type="Proteomes" id="UP000233730"/>
    </source>
</evidence>
<evidence type="ECO:0000256" key="1">
    <source>
        <dbReference type="SAM" id="Phobius"/>
    </source>
</evidence>
<sequence>MSRTANGTEGSTATIPQAHHQAAAHPNPAAGHQGAQRGARTICAAISRWLLTIAMGFEAAVVALLLVLSLIFTCVFKRRNEGVGSASVTELVNPHLGAPSFAFICGCVVLVAMLMLIVHGAARVKQRNTLLFLLVFVTIAQILWIAAVGLTTYDYPDSRSLIDGADALLTGDTARYSPDFCLPGTQSEVCLSRPHDVPSPHAYFSYYPFQTGPMLWYVFAGSIFGSHNIIAFQILNAFAITGLVAALWRLGTLIGLDDAGHAALAALLATCVPLLMFATFVYPNAVGFSITMAGVALIAQAFRTQRAWQCVLALVGGFLVCGVGVILKSTFIILMLAAIIGIVLVVIANRKWWQGAVALVSFGGAYMLTKLPVRIIEHITHQDFGKGMPMLSWITLGLNEHEGTTPGWWTAIPLNTYHKTHGDYGQQAQVAQEFVMERMRHFVHDPGDAVDFFSMKLSSEWAEPTFMTSLYSQLGSSAHGFTGLPQWLLSGTGAARLTSYENIAQTVLYALALTGVIAMLVSVVRSVARPMEDAMMFARTFLCAAFLGGFLCYLFWEAKGIYTLPFYLLLFPLAAYGMQTIMRATRTGVARIRGTRQEA</sequence>
<dbReference type="EMBL" id="PCGZ01000006">
    <property type="protein sequence ID" value="PKU90475.1"/>
    <property type="molecule type" value="Genomic_DNA"/>
</dbReference>
<protein>
    <recommendedName>
        <fullName evidence="4">Glycosyltransferase RgtA/B/C/D-like domain-containing protein</fullName>
    </recommendedName>
</protein>
<name>A0A2N3QGU5_9BIFI</name>
<dbReference type="Proteomes" id="UP000233730">
    <property type="component" value="Unassembled WGS sequence"/>
</dbReference>
<feature type="transmembrane region" description="Helical" evidence="1">
    <location>
        <begin position="96"/>
        <end position="118"/>
    </location>
</feature>
<organism evidence="2 3">
    <name type="scientific">Bifidobacterium pseudolongum subsp. globosum</name>
    <dbReference type="NCBI Taxonomy" id="1690"/>
    <lineage>
        <taxon>Bacteria</taxon>
        <taxon>Bacillati</taxon>
        <taxon>Actinomycetota</taxon>
        <taxon>Actinomycetes</taxon>
        <taxon>Bifidobacteriales</taxon>
        <taxon>Bifidobacteriaceae</taxon>
        <taxon>Bifidobacterium</taxon>
    </lineage>
</organism>
<feature type="transmembrane region" description="Helical" evidence="1">
    <location>
        <begin position="214"/>
        <end position="247"/>
    </location>
</feature>
<feature type="transmembrane region" description="Helical" evidence="1">
    <location>
        <begin position="49"/>
        <end position="76"/>
    </location>
</feature>
<reference evidence="2 3" key="1">
    <citation type="submission" date="2017-10" db="EMBL/GenBank/DDBJ databases">
        <title>Bifidobacterium genomics.</title>
        <authorList>
            <person name="Lugli G.A."/>
            <person name="Milani C."/>
            <person name="Mancabelli L."/>
        </authorList>
    </citation>
    <scope>NUCLEOTIDE SEQUENCE [LARGE SCALE GENOMIC DNA]</scope>
    <source>
        <strain evidence="2 3">1524B</strain>
    </source>
</reference>
<feature type="transmembrane region" description="Helical" evidence="1">
    <location>
        <begin position="506"/>
        <end position="524"/>
    </location>
</feature>
<dbReference type="AlphaFoldDB" id="A0A2N3QGU5"/>
<evidence type="ECO:0008006" key="4">
    <source>
        <dbReference type="Google" id="ProtNLM"/>
    </source>
</evidence>
<evidence type="ECO:0000313" key="2">
    <source>
        <dbReference type="EMBL" id="PKU90475.1"/>
    </source>
</evidence>
<keyword evidence="1" id="KW-0472">Membrane</keyword>
<feature type="transmembrane region" description="Helical" evidence="1">
    <location>
        <begin position="536"/>
        <end position="556"/>
    </location>
</feature>
<feature type="transmembrane region" description="Helical" evidence="1">
    <location>
        <begin position="562"/>
        <end position="582"/>
    </location>
</feature>
<comment type="caution">
    <text evidence="2">The sequence shown here is derived from an EMBL/GenBank/DDBJ whole genome shotgun (WGS) entry which is preliminary data.</text>
</comment>
<keyword evidence="1" id="KW-0812">Transmembrane</keyword>
<feature type="transmembrane region" description="Helical" evidence="1">
    <location>
        <begin position="355"/>
        <end position="373"/>
    </location>
</feature>
<feature type="transmembrane region" description="Helical" evidence="1">
    <location>
        <begin position="130"/>
        <end position="153"/>
    </location>
</feature>
<keyword evidence="1" id="KW-1133">Transmembrane helix</keyword>
<feature type="transmembrane region" description="Helical" evidence="1">
    <location>
        <begin position="259"/>
        <end position="279"/>
    </location>
</feature>
<feature type="transmembrane region" description="Helical" evidence="1">
    <location>
        <begin position="307"/>
        <end position="325"/>
    </location>
</feature>
<proteinExistence type="predicted"/>
<feature type="transmembrane region" description="Helical" evidence="1">
    <location>
        <begin position="331"/>
        <end position="348"/>
    </location>
</feature>
<accession>A0A2N3QGU5</accession>
<dbReference type="RefSeq" id="WP_257467593.1">
    <property type="nucleotide sequence ID" value="NZ_PCGZ01000006.1"/>
</dbReference>